<dbReference type="AlphaFoldDB" id="A0A1F5YVP6"/>
<protein>
    <recommendedName>
        <fullName evidence="4">Glycosyltransferase RgtA/B/C/D-like domain-containing protein</fullName>
    </recommendedName>
</protein>
<evidence type="ECO:0000313" key="2">
    <source>
        <dbReference type="EMBL" id="OGG04261.1"/>
    </source>
</evidence>
<dbReference type="Proteomes" id="UP000178448">
    <property type="component" value="Unassembled WGS sequence"/>
</dbReference>
<feature type="transmembrane region" description="Helical" evidence="1">
    <location>
        <begin position="131"/>
        <end position="150"/>
    </location>
</feature>
<feature type="transmembrane region" description="Helical" evidence="1">
    <location>
        <begin position="227"/>
        <end position="246"/>
    </location>
</feature>
<accession>A0A1F5YVP6</accession>
<feature type="transmembrane region" description="Helical" evidence="1">
    <location>
        <begin position="497"/>
        <end position="516"/>
    </location>
</feature>
<feature type="transmembrane region" description="Helical" evidence="1">
    <location>
        <begin position="466"/>
        <end position="485"/>
    </location>
</feature>
<keyword evidence="1" id="KW-1133">Transmembrane helix</keyword>
<proteinExistence type="predicted"/>
<feature type="transmembrane region" description="Helical" evidence="1">
    <location>
        <begin position="157"/>
        <end position="174"/>
    </location>
</feature>
<feature type="transmembrane region" description="Helical" evidence="1">
    <location>
        <begin position="79"/>
        <end position="101"/>
    </location>
</feature>
<evidence type="ECO:0008006" key="4">
    <source>
        <dbReference type="Google" id="ProtNLM"/>
    </source>
</evidence>
<keyword evidence="1" id="KW-0812">Transmembrane</keyword>
<feature type="transmembrane region" description="Helical" evidence="1">
    <location>
        <begin position="6"/>
        <end position="24"/>
    </location>
</feature>
<comment type="caution">
    <text evidence="2">The sequence shown here is derived from an EMBL/GenBank/DDBJ whole genome shotgun (WGS) entry which is preliminary data.</text>
</comment>
<feature type="transmembrane region" description="Helical" evidence="1">
    <location>
        <begin position="363"/>
        <end position="388"/>
    </location>
</feature>
<dbReference type="EMBL" id="MFJD01000004">
    <property type="protein sequence ID" value="OGG04261.1"/>
    <property type="molecule type" value="Genomic_DNA"/>
</dbReference>
<feature type="transmembrane region" description="Helical" evidence="1">
    <location>
        <begin position="318"/>
        <end position="342"/>
    </location>
</feature>
<feature type="transmembrane region" description="Helical" evidence="1">
    <location>
        <begin position="282"/>
        <end position="298"/>
    </location>
</feature>
<reference evidence="2 3" key="1">
    <citation type="journal article" date="2016" name="Nat. Commun.">
        <title>Thousands of microbial genomes shed light on interconnected biogeochemical processes in an aquifer system.</title>
        <authorList>
            <person name="Anantharaman K."/>
            <person name="Brown C.T."/>
            <person name="Hug L.A."/>
            <person name="Sharon I."/>
            <person name="Castelle C.J."/>
            <person name="Probst A.J."/>
            <person name="Thomas B.C."/>
            <person name="Singh A."/>
            <person name="Wilkins M.J."/>
            <person name="Karaoz U."/>
            <person name="Brodie E.L."/>
            <person name="Williams K.H."/>
            <person name="Hubbard S.S."/>
            <person name="Banfield J.F."/>
        </authorList>
    </citation>
    <scope>NUCLEOTIDE SEQUENCE [LARGE SCALE GENOMIC DNA]</scope>
</reference>
<feature type="transmembrane region" description="Helical" evidence="1">
    <location>
        <begin position="203"/>
        <end position="220"/>
    </location>
</feature>
<organism evidence="2 3">
    <name type="scientific">Candidatus Gottesmanbacteria bacterium RBG_16_52_11</name>
    <dbReference type="NCBI Taxonomy" id="1798374"/>
    <lineage>
        <taxon>Bacteria</taxon>
        <taxon>Candidatus Gottesmaniibacteriota</taxon>
    </lineage>
</organism>
<gene>
    <name evidence="2" type="ORF">A2Z33_03880</name>
</gene>
<keyword evidence="1" id="KW-0472">Membrane</keyword>
<feature type="transmembrane region" description="Helical" evidence="1">
    <location>
        <begin position="45"/>
        <end position="67"/>
    </location>
</feature>
<sequence length="657" mass="72956">MFRINAPGFIAVSLAVSAGLIAVISRLEPAVHQALAPGMREIESFLYLFGLGIFTLILPAVLLRLPAGTSGHPETKSGIFALYGIIVAALLAVILWIRYFFVTLQPTASFAPALFDMGIFAGNNYVTPGEYLFAVIIAAAILLLLVPRLRLNRTFKILLHGGSVLLIFWLTTGINKLNFYDYTHYAGPVHDLLEGQPLLQSRSWYGFLSVVTLSTIFRFIPLTVTNLHLVFAGIQFSGFVLLYVLFQLLLRDWRWASVSTVYAIFANHLVKIGAPYEFPQQSFWRMGIWLPVAILIYLENRFPKSGPLKTRHLTTGVIAVALLWTLDFGLYTLIAYTAYLWISHSGRTLAESLKNTLSRVIPVLACAFGTALLISLAGFLVSGVWPMWIRHYAFIGLYFASSFALPFPQSPYPWIMILVPAGATGYLIYRMRKTGHLSPVEKTVLFTAAAGLANFLYFTGSSHLNGLHALSLPFLVCAFYLLKTALDGLRSGPKPALAMFILVAAALLALPGTYLYKQGTANLEYANPVTTLRFITGPAENEFTYFGPTADSIRKSYGSDIAASRFAILSVWDTWYLILLKTRNSLGHSCLACYLTEESPDPFIDAVHKSPARHLFVDADRFQHNGRVARLFSLLRQDLSYVETLGLLEVYELRIAE</sequence>
<feature type="transmembrane region" description="Helical" evidence="1">
    <location>
        <begin position="412"/>
        <end position="431"/>
    </location>
</feature>
<name>A0A1F5YVP6_9BACT</name>
<evidence type="ECO:0000256" key="1">
    <source>
        <dbReference type="SAM" id="Phobius"/>
    </source>
</evidence>
<dbReference type="STRING" id="1798374.A2Z33_03880"/>
<evidence type="ECO:0000313" key="3">
    <source>
        <dbReference type="Proteomes" id="UP000178448"/>
    </source>
</evidence>